<dbReference type="STRING" id="880073.Cabys_401"/>
<proteinExistence type="predicted"/>
<dbReference type="AlphaFoldDB" id="H1XRT1"/>
<evidence type="ECO:0000313" key="1">
    <source>
        <dbReference type="EMBL" id="APF17152.1"/>
    </source>
</evidence>
<sequence>MGPVTVINGDIKASRKMQRMERYEWQLFMKSTIVQLNEQYSELIEAPFMITKGDEFQGVIRRMSDVDRIICKIEQLIYPLQVRFGVGYGNIHKMGSKIPIEMDGPAFHRASEALNTAKQKKRFVWFSTGDDRFDLAANTIYLLIFAIKSKWRKNSFTRYWKYKEMGTYERVASSEGVSAQAVWDTLHQARAIEVIEAEKAIEALLKQRENFYLL</sequence>
<reference evidence="1 4" key="2">
    <citation type="submission" date="2016-11" db="EMBL/GenBank/DDBJ databases">
        <title>Genomic analysis of Caldithrix abyssi and proposal of a novel bacterial phylum Caldithrichaeota.</title>
        <authorList>
            <person name="Kublanov I."/>
            <person name="Sigalova O."/>
            <person name="Gavrilov S."/>
            <person name="Lebedinsky A."/>
            <person name="Ivanova N."/>
            <person name="Daum C."/>
            <person name="Reddy T."/>
            <person name="Klenk H.P."/>
            <person name="Goker M."/>
            <person name="Reva O."/>
            <person name="Miroshnichenko M."/>
            <person name="Kyprides N."/>
            <person name="Woyke T."/>
            <person name="Gelfand M."/>
        </authorList>
    </citation>
    <scope>NUCLEOTIDE SEQUENCE [LARGE SCALE GENOMIC DNA]</scope>
    <source>
        <strain evidence="1 4">LF13</strain>
    </source>
</reference>
<accession>H1XRT1</accession>
<dbReference type="Proteomes" id="UP000004671">
    <property type="component" value="Chromosome"/>
</dbReference>
<dbReference type="KEGG" id="caby:Cabys_401"/>
<protein>
    <submittedName>
        <fullName evidence="1">SatD family (SatD)</fullName>
    </submittedName>
</protein>
<dbReference type="OrthoDB" id="3197351at2"/>
<dbReference type="eggNOG" id="ENOG5030K3H">
    <property type="taxonomic scope" value="Bacteria"/>
</dbReference>
<keyword evidence="3" id="KW-1185">Reference proteome</keyword>
<dbReference type="InParanoid" id="H1XRT1"/>
<dbReference type="HOGENOM" id="CLU_077332_0_1_0"/>
<dbReference type="Pfam" id="PF16264">
    <property type="entry name" value="SatD"/>
    <property type="match status" value="1"/>
</dbReference>
<dbReference type="PaxDb" id="880073-Calab_1673"/>
<dbReference type="EMBL" id="CP018099">
    <property type="protein sequence ID" value="APF17152.1"/>
    <property type="molecule type" value="Genomic_DNA"/>
</dbReference>
<gene>
    <name evidence="1" type="primary">satD</name>
    <name evidence="1" type="ORF">Cabys_401</name>
    <name evidence="2" type="ORF">Calab_1673</name>
</gene>
<evidence type="ECO:0000313" key="3">
    <source>
        <dbReference type="Proteomes" id="UP000004671"/>
    </source>
</evidence>
<dbReference type="EMBL" id="CM001402">
    <property type="protein sequence ID" value="EHO41291.1"/>
    <property type="molecule type" value="Genomic_DNA"/>
</dbReference>
<evidence type="ECO:0000313" key="2">
    <source>
        <dbReference type="EMBL" id="EHO41291.1"/>
    </source>
</evidence>
<organism evidence="2 3">
    <name type="scientific">Caldithrix abyssi DSM 13497</name>
    <dbReference type="NCBI Taxonomy" id="880073"/>
    <lineage>
        <taxon>Bacteria</taxon>
        <taxon>Pseudomonadati</taxon>
        <taxon>Calditrichota</taxon>
        <taxon>Calditrichia</taxon>
        <taxon>Calditrichales</taxon>
        <taxon>Calditrichaceae</taxon>
        <taxon>Caldithrix</taxon>
    </lineage>
</organism>
<dbReference type="RefSeq" id="WP_006928387.1">
    <property type="nucleotide sequence ID" value="NZ_CM001402.1"/>
</dbReference>
<evidence type="ECO:0000313" key="4">
    <source>
        <dbReference type="Proteomes" id="UP000183868"/>
    </source>
</evidence>
<dbReference type="InterPro" id="IPR032580">
    <property type="entry name" value="SatD"/>
</dbReference>
<reference evidence="2 3" key="1">
    <citation type="submission" date="2011-09" db="EMBL/GenBank/DDBJ databases">
        <title>The permanent draft genome of Caldithrix abyssi DSM 13497.</title>
        <authorList>
            <consortium name="US DOE Joint Genome Institute (JGI-PGF)"/>
            <person name="Lucas S."/>
            <person name="Han J."/>
            <person name="Lapidus A."/>
            <person name="Bruce D."/>
            <person name="Goodwin L."/>
            <person name="Pitluck S."/>
            <person name="Peters L."/>
            <person name="Kyrpides N."/>
            <person name="Mavromatis K."/>
            <person name="Ivanova N."/>
            <person name="Mikhailova N."/>
            <person name="Chertkov O."/>
            <person name="Detter J.C."/>
            <person name="Tapia R."/>
            <person name="Han C."/>
            <person name="Land M."/>
            <person name="Hauser L."/>
            <person name="Markowitz V."/>
            <person name="Cheng J.-F."/>
            <person name="Hugenholtz P."/>
            <person name="Woyke T."/>
            <person name="Wu D."/>
            <person name="Spring S."/>
            <person name="Brambilla E."/>
            <person name="Klenk H.-P."/>
            <person name="Eisen J.A."/>
        </authorList>
    </citation>
    <scope>NUCLEOTIDE SEQUENCE [LARGE SCALE GENOMIC DNA]</scope>
    <source>
        <strain evidence="2 3">DSM 13497</strain>
    </source>
</reference>
<name>H1XRT1_CALAY</name>
<dbReference type="Proteomes" id="UP000183868">
    <property type="component" value="Chromosome"/>
</dbReference>